<evidence type="ECO:0000313" key="1">
    <source>
        <dbReference type="EMBL" id="KAB2106610.1"/>
    </source>
</evidence>
<evidence type="ECO:0000313" key="2">
    <source>
        <dbReference type="Proteomes" id="UP000293547"/>
    </source>
</evidence>
<accession>A0ACB6FQA7</accession>
<gene>
    <name evidence="1" type="ORF">AG0111_0g5465</name>
</gene>
<keyword evidence="2" id="KW-1185">Reference proteome</keyword>
<comment type="caution">
    <text evidence="1">The sequence shown here is derived from an EMBL/GenBank/DDBJ whole genome shotgun (WGS) entry which is preliminary data.</text>
</comment>
<organism evidence="1 2">
    <name type="scientific">Alternaria gaisen</name>
    <dbReference type="NCBI Taxonomy" id="167740"/>
    <lineage>
        <taxon>Eukaryota</taxon>
        <taxon>Fungi</taxon>
        <taxon>Dikarya</taxon>
        <taxon>Ascomycota</taxon>
        <taxon>Pezizomycotina</taxon>
        <taxon>Dothideomycetes</taxon>
        <taxon>Pleosporomycetidae</taxon>
        <taxon>Pleosporales</taxon>
        <taxon>Pleosporineae</taxon>
        <taxon>Pleosporaceae</taxon>
        <taxon>Alternaria</taxon>
        <taxon>Alternaria sect. Alternaria</taxon>
    </lineage>
</organism>
<dbReference type="Proteomes" id="UP000293547">
    <property type="component" value="Unassembled WGS sequence"/>
</dbReference>
<protein>
    <submittedName>
        <fullName evidence="1">Uncharacterized protein</fullName>
    </submittedName>
</protein>
<name>A0ACB6FQA7_9PLEO</name>
<dbReference type="EMBL" id="PDWZ02000004">
    <property type="protein sequence ID" value="KAB2106610.1"/>
    <property type="molecule type" value="Genomic_DNA"/>
</dbReference>
<reference evidence="1 2" key="1">
    <citation type="journal article" date="2019" name="bioRxiv">
        <title>Genomics, evolutionary history and diagnostics of the Alternaria alternata species group including apple and Asian pear pathotypes.</title>
        <authorList>
            <person name="Armitage A.D."/>
            <person name="Cockerton H.M."/>
            <person name="Sreenivasaprasad S."/>
            <person name="Woodhall J.W."/>
            <person name="Lane C.R."/>
            <person name="Harrison R.J."/>
            <person name="Clarkson J.P."/>
        </authorList>
    </citation>
    <scope>NUCLEOTIDE SEQUENCE [LARGE SCALE GENOMIC DNA]</scope>
    <source>
        <strain evidence="1 2">FERA 650</strain>
    </source>
</reference>
<proteinExistence type="predicted"/>
<sequence length="48" mass="5418">MNSNSTEETVWLWRSSQQGMPAASPADWLDPTTQYVDVLTVSEWTDDA</sequence>